<keyword evidence="4 9" id="KW-0812">Transmembrane</keyword>
<comment type="caution">
    <text evidence="11">The sequence shown here is derived from an EMBL/GenBank/DDBJ whole genome shotgun (WGS) entry which is preliminary data.</text>
</comment>
<dbReference type="PANTHER" id="PTHR30625:SF15">
    <property type="entry name" value="BIOPOLYMER TRANSPORT PROTEIN EXBB"/>
    <property type="match status" value="1"/>
</dbReference>
<keyword evidence="2 8" id="KW-0813">Transport</keyword>
<evidence type="ECO:0000256" key="5">
    <source>
        <dbReference type="ARBA" id="ARBA00022927"/>
    </source>
</evidence>
<feature type="domain" description="MotA/TolQ/ExbB proton channel" evidence="10">
    <location>
        <begin position="105"/>
        <end position="206"/>
    </location>
</feature>
<evidence type="ECO:0000256" key="2">
    <source>
        <dbReference type="ARBA" id="ARBA00022448"/>
    </source>
</evidence>
<dbReference type="RefSeq" id="WP_120529415.1">
    <property type="nucleotide sequence ID" value="NZ_JABFJV010000357.1"/>
</dbReference>
<keyword evidence="6 9" id="KW-1133">Transmembrane helix</keyword>
<dbReference type="OrthoDB" id="9805133at2"/>
<comment type="similarity">
    <text evidence="8">Belongs to the exbB/tolQ family.</text>
</comment>
<organism evidence="11 12">
    <name type="scientific">Corallococcus exercitus</name>
    <dbReference type="NCBI Taxonomy" id="2316736"/>
    <lineage>
        <taxon>Bacteria</taxon>
        <taxon>Pseudomonadati</taxon>
        <taxon>Myxococcota</taxon>
        <taxon>Myxococcia</taxon>
        <taxon>Myxococcales</taxon>
        <taxon>Cystobacterineae</taxon>
        <taxon>Myxococcaceae</taxon>
        <taxon>Corallococcus</taxon>
    </lineage>
</organism>
<dbReference type="Proteomes" id="UP000563426">
    <property type="component" value="Unassembled WGS sequence"/>
</dbReference>
<evidence type="ECO:0000256" key="3">
    <source>
        <dbReference type="ARBA" id="ARBA00022475"/>
    </source>
</evidence>
<dbReference type="Pfam" id="PF01618">
    <property type="entry name" value="MotA_ExbB"/>
    <property type="match status" value="1"/>
</dbReference>
<gene>
    <name evidence="11" type="ORF">HMI49_36655</name>
</gene>
<reference evidence="11 12" key="1">
    <citation type="submission" date="2020-05" db="EMBL/GenBank/DDBJ databases">
        <authorList>
            <person name="Whitworth D."/>
        </authorList>
    </citation>
    <scope>NUCLEOTIDE SEQUENCE [LARGE SCALE GENOMIC DNA]</scope>
    <source>
        <strain evidence="11 12">AB043B</strain>
    </source>
</reference>
<accession>A0A3A8HNK8</accession>
<dbReference type="GO" id="GO:0005886">
    <property type="term" value="C:plasma membrane"/>
    <property type="evidence" value="ECO:0007669"/>
    <property type="project" value="UniProtKB-SubCell"/>
</dbReference>
<name>A0A3A8HNK8_9BACT</name>
<sequence length="253" mass="26407">MNFNLKEIYAHMGVFALGIAWTLIAFAVASLAVFFERLFVFFRSRAASRQFAGRAGPLLAQQQHDALVKEADGNKSSHLAMMLGGGMKTFLAKSRAPAGKLGAVELTRRDLVRINERITADVRRGMSVLATVGSVAPFVGLLGTVVGIIEAFAGIAKEGSGGLGAVSAGIAEALVVTALGLLVAIPAVLMFNFLSTRADALLLSLEQARSEFMDHLEDMAGDKRAVAAHGASHASGATDVVSTRTEAGDVGHA</sequence>
<proteinExistence type="inferred from homology"/>
<evidence type="ECO:0000256" key="1">
    <source>
        <dbReference type="ARBA" id="ARBA00004651"/>
    </source>
</evidence>
<evidence type="ECO:0000259" key="10">
    <source>
        <dbReference type="Pfam" id="PF01618"/>
    </source>
</evidence>
<comment type="subcellular location">
    <subcellularLocation>
        <location evidence="1">Cell membrane</location>
        <topology evidence="1">Multi-pass membrane protein</topology>
    </subcellularLocation>
    <subcellularLocation>
        <location evidence="8">Membrane</location>
        <topology evidence="8">Multi-pass membrane protein</topology>
    </subcellularLocation>
</comment>
<dbReference type="InterPro" id="IPR050790">
    <property type="entry name" value="ExbB/TolQ_transport"/>
</dbReference>
<dbReference type="GO" id="GO:0017038">
    <property type="term" value="P:protein import"/>
    <property type="evidence" value="ECO:0007669"/>
    <property type="project" value="TreeGrafter"/>
</dbReference>
<keyword evidence="3" id="KW-1003">Cell membrane</keyword>
<feature type="transmembrane region" description="Helical" evidence="9">
    <location>
        <begin position="127"/>
        <end position="153"/>
    </location>
</feature>
<dbReference type="EMBL" id="JABFJV010000357">
    <property type="protein sequence ID" value="NOK38737.1"/>
    <property type="molecule type" value="Genomic_DNA"/>
</dbReference>
<evidence type="ECO:0000256" key="4">
    <source>
        <dbReference type="ARBA" id="ARBA00022692"/>
    </source>
</evidence>
<evidence type="ECO:0000256" key="9">
    <source>
        <dbReference type="SAM" id="Phobius"/>
    </source>
</evidence>
<keyword evidence="7 9" id="KW-0472">Membrane</keyword>
<evidence type="ECO:0000256" key="8">
    <source>
        <dbReference type="RuleBase" id="RU004057"/>
    </source>
</evidence>
<dbReference type="InterPro" id="IPR002898">
    <property type="entry name" value="MotA_ExbB_proton_chnl"/>
</dbReference>
<dbReference type="AlphaFoldDB" id="A0A3A8HNK8"/>
<evidence type="ECO:0000313" key="11">
    <source>
        <dbReference type="EMBL" id="NOK38737.1"/>
    </source>
</evidence>
<keyword evidence="12" id="KW-1185">Reference proteome</keyword>
<protein>
    <submittedName>
        <fullName evidence="11">MotA/TolQ/ExbB proton channel family protein</fullName>
    </submittedName>
</protein>
<keyword evidence="5 8" id="KW-0653">Protein transport</keyword>
<feature type="transmembrane region" description="Helical" evidence="9">
    <location>
        <begin position="173"/>
        <end position="194"/>
    </location>
</feature>
<evidence type="ECO:0000313" key="12">
    <source>
        <dbReference type="Proteomes" id="UP000563426"/>
    </source>
</evidence>
<dbReference type="PANTHER" id="PTHR30625">
    <property type="entry name" value="PROTEIN TOLQ"/>
    <property type="match status" value="1"/>
</dbReference>
<feature type="transmembrane region" description="Helical" evidence="9">
    <location>
        <begin position="12"/>
        <end position="35"/>
    </location>
</feature>
<evidence type="ECO:0000256" key="7">
    <source>
        <dbReference type="ARBA" id="ARBA00023136"/>
    </source>
</evidence>
<evidence type="ECO:0000256" key="6">
    <source>
        <dbReference type="ARBA" id="ARBA00022989"/>
    </source>
</evidence>